<comment type="cofactor">
    <cofactor evidence="10">
        <name>Mg(2+)</name>
        <dbReference type="ChEBI" id="CHEBI:18420"/>
    </cofactor>
    <text evidence="10">Binds 1 Mg(2+) ion per subunit.</text>
</comment>
<feature type="binding site" evidence="10">
    <location>
        <position position="173"/>
    </location>
    <ligand>
        <name>Mg(2+)</name>
        <dbReference type="ChEBI" id="CHEBI:18420"/>
    </ligand>
</feature>
<evidence type="ECO:0000256" key="5">
    <source>
        <dbReference type="ARBA" id="ARBA00022723"/>
    </source>
</evidence>
<dbReference type="EMBL" id="CP090978">
    <property type="protein sequence ID" value="UJF36369.1"/>
    <property type="molecule type" value="Genomic_DNA"/>
</dbReference>
<proteinExistence type="inferred from homology"/>
<dbReference type="SMART" id="SM00861">
    <property type="entry name" value="Transket_pyr"/>
    <property type="match status" value="1"/>
</dbReference>
<feature type="domain" description="Transketolase-like pyrimidine-binding" evidence="11">
    <location>
        <begin position="314"/>
        <end position="479"/>
    </location>
</feature>
<dbReference type="InterPro" id="IPR033248">
    <property type="entry name" value="Transketolase_C"/>
</dbReference>
<keyword evidence="9 10" id="KW-0414">Isoprene biosynthesis</keyword>
<keyword evidence="6 10" id="KW-0460">Magnesium</keyword>
<keyword evidence="13" id="KW-1185">Reference proteome</keyword>
<dbReference type="Proteomes" id="UP001649230">
    <property type="component" value="Chromosome"/>
</dbReference>
<dbReference type="GO" id="GO:0008661">
    <property type="term" value="F:1-deoxy-D-xylulose-5-phosphate synthase activity"/>
    <property type="evidence" value="ECO:0007669"/>
    <property type="project" value="UniProtKB-EC"/>
</dbReference>
<comment type="catalytic activity">
    <reaction evidence="10">
        <text>D-glyceraldehyde 3-phosphate + pyruvate + H(+) = 1-deoxy-D-xylulose 5-phosphate + CO2</text>
        <dbReference type="Rhea" id="RHEA:12605"/>
        <dbReference type="ChEBI" id="CHEBI:15361"/>
        <dbReference type="ChEBI" id="CHEBI:15378"/>
        <dbReference type="ChEBI" id="CHEBI:16526"/>
        <dbReference type="ChEBI" id="CHEBI:57792"/>
        <dbReference type="ChEBI" id="CHEBI:59776"/>
        <dbReference type="EC" id="2.2.1.7"/>
    </reaction>
</comment>
<dbReference type="Pfam" id="PF13292">
    <property type="entry name" value="DXP_synthase_N"/>
    <property type="match status" value="1"/>
</dbReference>
<dbReference type="CDD" id="cd02007">
    <property type="entry name" value="TPP_DXS"/>
    <property type="match status" value="1"/>
</dbReference>
<dbReference type="PROSITE" id="PS00802">
    <property type="entry name" value="TRANSKETOLASE_2"/>
    <property type="match status" value="1"/>
</dbReference>
<dbReference type="Pfam" id="PF02779">
    <property type="entry name" value="Transket_pyr"/>
    <property type="match status" value="1"/>
</dbReference>
<feature type="binding site" evidence="10">
    <location>
        <begin position="113"/>
        <end position="115"/>
    </location>
    <ligand>
        <name>thiamine diphosphate</name>
        <dbReference type="ChEBI" id="CHEBI:58937"/>
    </ligand>
</feature>
<feature type="binding site" evidence="10">
    <location>
        <position position="284"/>
    </location>
    <ligand>
        <name>thiamine diphosphate</name>
        <dbReference type="ChEBI" id="CHEBI:58937"/>
    </ligand>
</feature>
<evidence type="ECO:0000313" key="12">
    <source>
        <dbReference type="EMBL" id="UJF36369.1"/>
    </source>
</evidence>
<feature type="binding site" evidence="10">
    <location>
        <position position="365"/>
    </location>
    <ligand>
        <name>thiamine diphosphate</name>
        <dbReference type="ChEBI" id="CHEBI:58937"/>
    </ligand>
</feature>
<dbReference type="CDD" id="cd07033">
    <property type="entry name" value="TPP_PYR_DXS_TK_like"/>
    <property type="match status" value="1"/>
</dbReference>
<dbReference type="InterPro" id="IPR005475">
    <property type="entry name" value="Transketolase-like_Pyr-bd"/>
</dbReference>
<evidence type="ECO:0000256" key="7">
    <source>
        <dbReference type="ARBA" id="ARBA00022977"/>
    </source>
</evidence>
<comment type="cofactor">
    <cofactor evidence="10">
        <name>thiamine diphosphate</name>
        <dbReference type="ChEBI" id="CHEBI:58937"/>
    </cofactor>
    <text evidence="10">Binds 1 thiamine pyrophosphate per subunit.</text>
</comment>
<comment type="pathway">
    <text evidence="1 10">Metabolic intermediate biosynthesis; 1-deoxy-D-xylulose 5-phosphate biosynthesis; 1-deoxy-D-xylulose 5-phosphate from D-glyceraldehyde 3-phosphate and pyruvate: step 1/1.</text>
</comment>
<dbReference type="InterPro" id="IPR029061">
    <property type="entry name" value="THDP-binding"/>
</dbReference>
<dbReference type="SUPFAM" id="SSF52922">
    <property type="entry name" value="TK C-terminal domain-like"/>
    <property type="match status" value="1"/>
</dbReference>
<evidence type="ECO:0000256" key="4">
    <source>
        <dbReference type="ARBA" id="ARBA00022679"/>
    </source>
</evidence>
<evidence type="ECO:0000259" key="11">
    <source>
        <dbReference type="SMART" id="SM00861"/>
    </source>
</evidence>
<dbReference type="PANTHER" id="PTHR43322:SF5">
    <property type="entry name" value="1-DEOXY-D-XYLULOSE-5-PHOSPHATE SYNTHASE, CHLOROPLASTIC"/>
    <property type="match status" value="1"/>
</dbReference>
<dbReference type="Gene3D" id="3.40.50.970">
    <property type="match status" value="2"/>
</dbReference>
<keyword evidence="5 10" id="KW-0479">Metal-binding</keyword>
<evidence type="ECO:0000256" key="6">
    <source>
        <dbReference type="ARBA" id="ARBA00022842"/>
    </source>
</evidence>
<comment type="subunit">
    <text evidence="3 10">Homodimer.</text>
</comment>
<gene>
    <name evidence="10 12" type="primary">dxs</name>
    <name evidence="12" type="ORF">L0M14_15340</name>
</gene>
<feature type="binding site" evidence="10">
    <location>
        <position position="173"/>
    </location>
    <ligand>
        <name>thiamine diphosphate</name>
        <dbReference type="ChEBI" id="CHEBI:58937"/>
    </ligand>
</feature>
<comment type="function">
    <text evidence="10">Catalyzes the acyloin condensation reaction between C atoms 2 and 3 of pyruvate and glyceraldehyde 3-phosphate to yield 1-deoxy-D-xylulose-5-phosphate (DXP).</text>
</comment>
<sequence>MLLEQINQPEDLKRLSIAELEELAGEIRQFLIEKLSVTGGHLAPNLGVVELTIALHTLFHSPYDKLIFDVGHQAYVHKILTGRKDRFDTLRKYKGLCGFVKRSESEHDVWEAGHSSTSLSAAMGMAMARDLKGEHNKVVAVIGDGAITGGMALEAMNHIGHEKKNLIVILNDNEMSIAPNVGAIHNYLSKIRSDRHYLKAKEELEHLLKKIPAIGGTLAKTAEKLKDSLKYFVLNGVWFEELGFTYIGPVDGHNLTVLLETLKQAEKVNGPVLVHVVTTKGKGYTPAEKDSLSWHGAGPYKIESGQMLKAVGHPMYTEVFGNTLIELSEKDSRIVAVTPAMPGGSGLLKFAKRFPDRMIDVGIAEQHAATLCAGLASEGLKPVYAVYSTFLQRAYDQVVHDICRPKLNVMFAIDRAGFVGPDGETHQGVYDIPFLRTLPNMVLMMPKDERELRNMMQTALEYNEGPIAYRYPRINGTGASTEETPTAIPIGTWETVRDGDHVAVLAVGPMVQIAEEAAELLAKEGIQLRVVNARFIKPIDEAYLLELAEIGMPIITMEEGAIQGGFGSSVMEFYAEKGVVNQQVKLMGVPDYFVEHGSVKEQREEVGLTVQHLMVEVKASLPRKRQRA</sequence>
<dbReference type="InterPro" id="IPR005477">
    <property type="entry name" value="Dxylulose-5-P_synthase"/>
</dbReference>
<dbReference type="Gene3D" id="3.40.50.920">
    <property type="match status" value="1"/>
</dbReference>
<dbReference type="RefSeq" id="WP_235122919.1">
    <property type="nucleotide sequence ID" value="NZ_CP090978.1"/>
</dbReference>
<accession>A0ABY3SSX7</accession>
<dbReference type="PANTHER" id="PTHR43322">
    <property type="entry name" value="1-D-DEOXYXYLULOSE 5-PHOSPHATE SYNTHASE-RELATED"/>
    <property type="match status" value="1"/>
</dbReference>
<feature type="binding site" evidence="10">
    <location>
        <begin position="145"/>
        <end position="146"/>
    </location>
    <ligand>
        <name>thiamine diphosphate</name>
        <dbReference type="ChEBI" id="CHEBI:58937"/>
    </ligand>
</feature>
<dbReference type="EC" id="2.2.1.7" evidence="10"/>
<dbReference type="NCBIfam" id="NF003933">
    <property type="entry name" value="PRK05444.2-2"/>
    <property type="match status" value="1"/>
</dbReference>
<evidence type="ECO:0000256" key="8">
    <source>
        <dbReference type="ARBA" id="ARBA00023052"/>
    </source>
</evidence>
<evidence type="ECO:0000256" key="3">
    <source>
        <dbReference type="ARBA" id="ARBA00011738"/>
    </source>
</evidence>
<protein>
    <recommendedName>
        <fullName evidence="10">1-deoxy-D-xylulose-5-phosphate synthase</fullName>
        <ecNumber evidence="10">2.2.1.7</ecNumber>
    </recommendedName>
    <alternativeName>
        <fullName evidence="10">1-deoxyxylulose-5-phosphate synthase</fullName>
        <shortName evidence="10">DXP synthase</shortName>
        <shortName evidence="10">DXPS</shortName>
    </alternativeName>
</protein>
<evidence type="ECO:0000256" key="10">
    <source>
        <dbReference type="HAMAP-Rule" id="MF_00315"/>
    </source>
</evidence>
<dbReference type="HAMAP" id="MF_00315">
    <property type="entry name" value="DXP_synth"/>
    <property type="match status" value="1"/>
</dbReference>
<reference evidence="12 13" key="1">
    <citation type="journal article" date="2024" name="Int. J. Syst. Evol. Microbiol.">
        <title>Paenibacillus hexagrammi sp. nov., a novel bacterium isolated from the gut content of Hexagrammos agrammus.</title>
        <authorList>
            <person name="Jung H.K."/>
            <person name="Kim D.G."/>
            <person name="Zin H."/>
            <person name="Park J."/>
            <person name="Jung H."/>
            <person name="Kim Y.O."/>
            <person name="Kong H.J."/>
            <person name="Kim J.W."/>
            <person name="Kim Y.S."/>
        </authorList>
    </citation>
    <scope>NUCLEOTIDE SEQUENCE [LARGE SCALE GENOMIC DNA]</scope>
    <source>
        <strain evidence="12 13">YPD9-1</strain>
    </source>
</reference>
<dbReference type="SUPFAM" id="SSF52518">
    <property type="entry name" value="Thiamin diphosphate-binding fold (THDP-binding)"/>
    <property type="match status" value="2"/>
</dbReference>
<dbReference type="NCBIfam" id="TIGR00204">
    <property type="entry name" value="dxs"/>
    <property type="match status" value="1"/>
</dbReference>
<evidence type="ECO:0000313" key="13">
    <source>
        <dbReference type="Proteomes" id="UP001649230"/>
    </source>
</evidence>
<dbReference type="InterPro" id="IPR020826">
    <property type="entry name" value="Transketolase_BS"/>
</dbReference>
<evidence type="ECO:0000256" key="9">
    <source>
        <dbReference type="ARBA" id="ARBA00023229"/>
    </source>
</evidence>
<name>A0ABY3SSX7_9BACL</name>
<keyword evidence="4 10" id="KW-0808">Transferase</keyword>
<dbReference type="PROSITE" id="PS00801">
    <property type="entry name" value="TRANSKETOLASE_1"/>
    <property type="match status" value="1"/>
</dbReference>
<dbReference type="InterPro" id="IPR009014">
    <property type="entry name" value="Transketo_C/PFOR_II"/>
</dbReference>
<keyword evidence="7 10" id="KW-0784">Thiamine biosynthesis</keyword>
<evidence type="ECO:0000256" key="1">
    <source>
        <dbReference type="ARBA" id="ARBA00004980"/>
    </source>
</evidence>
<evidence type="ECO:0000256" key="2">
    <source>
        <dbReference type="ARBA" id="ARBA00011081"/>
    </source>
</evidence>
<dbReference type="Pfam" id="PF02780">
    <property type="entry name" value="Transketolase_C"/>
    <property type="match status" value="1"/>
</dbReference>
<feature type="binding site" evidence="10">
    <location>
        <position position="72"/>
    </location>
    <ligand>
        <name>thiamine diphosphate</name>
        <dbReference type="ChEBI" id="CHEBI:58937"/>
    </ligand>
</feature>
<keyword evidence="8 10" id="KW-0786">Thiamine pyrophosphate</keyword>
<feature type="binding site" evidence="10">
    <location>
        <position position="144"/>
    </location>
    <ligand>
        <name>Mg(2+)</name>
        <dbReference type="ChEBI" id="CHEBI:18420"/>
    </ligand>
</feature>
<organism evidence="12 13">
    <name type="scientific">Paenibacillus hexagrammi</name>
    <dbReference type="NCBI Taxonomy" id="2908839"/>
    <lineage>
        <taxon>Bacteria</taxon>
        <taxon>Bacillati</taxon>
        <taxon>Bacillota</taxon>
        <taxon>Bacilli</taxon>
        <taxon>Bacillales</taxon>
        <taxon>Paenibacillaceae</taxon>
        <taxon>Paenibacillus</taxon>
    </lineage>
</organism>
<dbReference type="InterPro" id="IPR049557">
    <property type="entry name" value="Transketolase_CS"/>
</dbReference>
<comment type="similarity">
    <text evidence="2 10">Belongs to the transketolase family. DXPS subfamily.</text>
</comment>